<dbReference type="SUPFAM" id="SSF53474">
    <property type="entry name" value="alpha/beta-Hydrolases"/>
    <property type="match status" value="1"/>
</dbReference>
<feature type="domain" description="AB hydrolase-1" evidence="1">
    <location>
        <begin position="23"/>
        <end position="158"/>
    </location>
</feature>
<keyword evidence="2" id="KW-0378">Hydrolase</keyword>
<dbReference type="EMBL" id="JBIAMX010000004">
    <property type="protein sequence ID" value="MFF0543105.1"/>
    <property type="molecule type" value="Genomic_DNA"/>
</dbReference>
<accession>A0ABW6PLD7</accession>
<reference evidence="2 3" key="1">
    <citation type="submission" date="2024-10" db="EMBL/GenBank/DDBJ databases">
        <title>The Natural Products Discovery Center: Release of the First 8490 Sequenced Strains for Exploring Actinobacteria Biosynthetic Diversity.</title>
        <authorList>
            <person name="Kalkreuter E."/>
            <person name="Kautsar S.A."/>
            <person name="Yang D."/>
            <person name="Bader C.D."/>
            <person name="Teijaro C.N."/>
            <person name="Fluegel L."/>
            <person name="Davis C.M."/>
            <person name="Simpson J.R."/>
            <person name="Lauterbach L."/>
            <person name="Steele A.D."/>
            <person name="Gui C."/>
            <person name="Meng S."/>
            <person name="Li G."/>
            <person name="Viehrig K."/>
            <person name="Ye F."/>
            <person name="Su P."/>
            <person name="Kiefer A.F."/>
            <person name="Nichols A."/>
            <person name="Cepeda A.J."/>
            <person name="Yan W."/>
            <person name="Fan B."/>
            <person name="Jiang Y."/>
            <person name="Adhikari A."/>
            <person name="Zheng C.-J."/>
            <person name="Schuster L."/>
            <person name="Cowan T.M."/>
            <person name="Smanski M.J."/>
            <person name="Chevrette M.G."/>
            <person name="De Carvalho L.P.S."/>
            <person name="Shen B."/>
        </authorList>
    </citation>
    <scope>NUCLEOTIDE SEQUENCE [LARGE SCALE GENOMIC DNA]</scope>
    <source>
        <strain evidence="2 3">NPDC004045</strain>
    </source>
</reference>
<comment type="caution">
    <text evidence="2">The sequence shown here is derived from an EMBL/GenBank/DDBJ whole genome shotgun (WGS) entry which is preliminary data.</text>
</comment>
<name>A0ABW6PLD7_9NOCA</name>
<keyword evidence="3" id="KW-1185">Reference proteome</keyword>
<dbReference type="InterPro" id="IPR029058">
    <property type="entry name" value="AB_hydrolase_fold"/>
</dbReference>
<dbReference type="Gene3D" id="3.40.50.1820">
    <property type="entry name" value="alpha/beta hydrolase"/>
    <property type="match status" value="1"/>
</dbReference>
<proteinExistence type="predicted"/>
<dbReference type="InterPro" id="IPR000073">
    <property type="entry name" value="AB_hydrolase_1"/>
</dbReference>
<organism evidence="2 3">
    <name type="scientific">Nocardia thailandica</name>
    <dbReference type="NCBI Taxonomy" id="257275"/>
    <lineage>
        <taxon>Bacteria</taxon>
        <taxon>Bacillati</taxon>
        <taxon>Actinomycetota</taxon>
        <taxon>Actinomycetes</taxon>
        <taxon>Mycobacteriales</taxon>
        <taxon>Nocardiaceae</taxon>
        <taxon>Nocardia</taxon>
    </lineage>
</organism>
<dbReference type="GO" id="GO:0016787">
    <property type="term" value="F:hydrolase activity"/>
    <property type="evidence" value="ECO:0007669"/>
    <property type="project" value="UniProtKB-KW"/>
</dbReference>
<sequence length="269" mass="27685">MPLAHSGSVPVHFRTTGTIGPGPTIVLGHGFLLDETMFDGLREILEAHGVTVVTWDARGHGRTGYGDGAPFDYWDLARDALAVLDAIGLERAVFGGVSQGGYSALRAALLAPDRVSGLALLDTEAGACTAADVAWYSGFFDNWWGAADPAPSAAALAPQLIGGDPSYWPRWQEKWRTGDRAGLRPAAAALVGRDDVIDRLPEIRVPALVARGEFDGSSTAEKCAVLAAGLGGPVESVTVAGAGHGCALTDPAPVAGALLRLIAASAAHS</sequence>
<gene>
    <name evidence="2" type="ORF">ACFYTF_09715</name>
</gene>
<protein>
    <submittedName>
        <fullName evidence="2">Alpha/beta fold hydrolase</fullName>
    </submittedName>
</protein>
<dbReference type="InterPro" id="IPR050228">
    <property type="entry name" value="Carboxylesterase_BioH"/>
</dbReference>
<dbReference type="PANTHER" id="PTHR43194:SF5">
    <property type="entry name" value="PIMELOYL-[ACYL-CARRIER PROTEIN] METHYL ESTER ESTERASE"/>
    <property type="match status" value="1"/>
</dbReference>
<dbReference type="Pfam" id="PF00561">
    <property type="entry name" value="Abhydrolase_1"/>
    <property type="match status" value="1"/>
</dbReference>
<evidence type="ECO:0000313" key="3">
    <source>
        <dbReference type="Proteomes" id="UP001601444"/>
    </source>
</evidence>
<dbReference type="RefSeq" id="WP_387699773.1">
    <property type="nucleotide sequence ID" value="NZ_JBIAMX010000004.1"/>
</dbReference>
<evidence type="ECO:0000313" key="2">
    <source>
        <dbReference type="EMBL" id="MFF0543105.1"/>
    </source>
</evidence>
<evidence type="ECO:0000259" key="1">
    <source>
        <dbReference type="Pfam" id="PF00561"/>
    </source>
</evidence>
<dbReference type="Proteomes" id="UP001601444">
    <property type="component" value="Unassembled WGS sequence"/>
</dbReference>
<dbReference type="PANTHER" id="PTHR43194">
    <property type="entry name" value="HYDROLASE ALPHA/BETA FOLD FAMILY"/>
    <property type="match status" value="1"/>
</dbReference>